<gene>
    <name evidence="1" type="ORF">ACFFH7_19215</name>
</gene>
<protein>
    <submittedName>
        <fullName evidence="1">Uncharacterized protein</fullName>
    </submittedName>
</protein>
<organism evidence="1 2">
    <name type="scientific">Kutzneria chonburiensis</name>
    <dbReference type="NCBI Taxonomy" id="1483604"/>
    <lineage>
        <taxon>Bacteria</taxon>
        <taxon>Bacillati</taxon>
        <taxon>Actinomycetota</taxon>
        <taxon>Actinomycetes</taxon>
        <taxon>Pseudonocardiales</taxon>
        <taxon>Pseudonocardiaceae</taxon>
        <taxon>Kutzneria</taxon>
    </lineage>
</organism>
<sequence>MPDTAVLPVGERTALPPPGGYRLAGCVLERTSLPLLHRRIPTNGGELTVGDETTLTLPDLITATVVVEGRRRLRIAGWLNLRDRRHTLRLTARVVHVDDDGLVFAATGTAVASGRRRLRIEAAMEFIR</sequence>
<dbReference type="Proteomes" id="UP001589810">
    <property type="component" value="Unassembled WGS sequence"/>
</dbReference>
<evidence type="ECO:0000313" key="2">
    <source>
        <dbReference type="Proteomes" id="UP001589810"/>
    </source>
</evidence>
<comment type="caution">
    <text evidence="1">The sequence shown here is derived from an EMBL/GenBank/DDBJ whole genome shotgun (WGS) entry which is preliminary data.</text>
</comment>
<name>A0ABV6MV18_9PSEU</name>
<reference evidence="1 2" key="1">
    <citation type="submission" date="2024-09" db="EMBL/GenBank/DDBJ databases">
        <authorList>
            <person name="Sun Q."/>
            <person name="Mori K."/>
        </authorList>
    </citation>
    <scope>NUCLEOTIDE SEQUENCE [LARGE SCALE GENOMIC DNA]</scope>
    <source>
        <strain evidence="1 2">TBRC 1432</strain>
    </source>
</reference>
<proteinExistence type="predicted"/>
<keyword evidence="2" id="KW-1185">Reference proteome</keyword>
<evidence type="ECO:0000313" key="1">
    <source>
        <dbReference type="EMBL" id="MFC0543641.1"/>
    </source>
</evidence>
<accession>A0ABV6MV18</accession>
<dbReference type="RefSeq" id="WP_273940191.1">
    <property type="nucleotide sequence ID" value="NZ_CP097263.1"/>
</dbReference>
<dbReference type="EMBL" id="JBHLUD010000006">
    <property type="protein sequence ID" value="MFC0543641.1"/>
    <property type="molecule type" value="Genomic_DNA"/>
</dbReference>